<evidence type="ECO:0008006" key="3">
    <source>
        <dbReference type="Google" id="ProtNLM"/>
    </source>
</evidence>
<dbReference type="PANTHER" id="PTHR25462">
    <property type="entry name" value="BONUS, ISOFORM C-RELATED"/>
    <property type="match status" value="1"/>
</dbReference>
<reference evidence="1 2" key="1">
    <citation type="submission" date="2020-06" db="EMBL/GenBank/DDBJ databases">
        <authorList>
            <person name="Li R."/>
            <person name="Bekaert M."/>
        </authorList>
    </citation>
    <scope>NUCLEOTIDE SEQUENCE [LARGE SCALE GENOMIC DNA]</scope>
    <source>
        <strain evidence="2">wild</strain>
    </source>
</reference>
<dbReference type="InterPro" id="IPR011042">
    <property type="entry name" value="6-blade_b-propeller_TolB-like"/>
</dbReference>
<organism evidence="1 2">
    <name type="scientific">Mytilus coruscus</name>
    <name type="common">Sea mussel</name>
    <dbReference type="NCBI Taxonomy" id="42192"/>
    <lineage>
        <taxon>Eukaryota</taxon>
        <taxon>Metazoa</taxon>
        <taxon>Spiralia</taxon>
        <taxon>Lophotrochozoa</taxon>
        <taxon>Mollusca</taxon>
        <taxon>Bivalvia</taxon>
        <taxon>Autobranchia</taxon>
        <taxon>Pteriomorphia</taxon>
        <taxon>Mytilida</taxon>
        <taxon>Mytiloidea</taxon>
        <taxon>Mytilidae</taxon>
        <taxon>Mytilinae</taxon>
        <taxon>Mytilus</taxon>
    </lineage>
</organism>
<dbReference type="Gene3D" id="3.30.160.60">
    <property type="entry name" value="Classic Zinc Finger"/>
    <property type="match status" value="1"/>
</dbReference>
<keyword evidence="2" id="KW-1185">Reference proteome</keyword>
<evidence type="ECO:0000313" key="2">
    <source>
        <dbReference type="Proteomes" id="UP000507470"/>
    </source>
</evidence>
<dbReference type="AlphaFoldDB" id="A0A6J8C7G6"/>
<dbReference type="CDD" id="cd19757">
    <property type="entry name" value="Bbox1"/>
    <property type="match status" value="1"/>
</dbReference>
<name>A0A6J8C7G6_MYTCO</name>
<dbReference type="OrthoDB" id="6105136at2759"/>
<dbReference type="Gene3D" id="2.120.10.30">
    <property type="entry name" value="TolB, C-terminal domain"/>
    <property type="match status" value="1"/>
</dbReference>
<sequence length="559" mass="63926">MSSSAKHICTICHYDDISKAEVTWCKECEVFFCGDCEKPHKKLRVTMLHKTMSSQDCQKLPTFMQEISSQCRDHNKKFERYCVSHACPCCDQCITDKHQNCRDIEALLDNNKQVKVSVENELKEVNDDLDKAITYLKTRIRTIDTQKTETFEQIRYFRKLIDDYLNKIEQKILNDLDSKHSELKLNMASIVLQMEQRLSKIEQMQSEYTKMTQYATELQKYIGLREIKKTTSQTSKYIEDLESGDHFIEKNLEVNISSALQSILQDVKSFGDIHINTTSFILKLKAGKKDQAKCIPVIDQIKPNLFKRLTIPQSMKCLNIMACLVLPDDKVIILDYNKKQLLLFSNDGMRKVFTFREYPLDACFVRNNTVAVILGSANQAGLVDVELNTIIQIVEISHYCYGVASDGRNLIISSNKYKITKVNLDDMSQTIFEKGVEELYYISLFQGNITGTTYSQNKICCCKSIEEPFRTFQLKDIVKPGGLTLDKNGFVYIASHGNNSDVVVSPDGKSSRKILSGADDINAPWAKDINRKTGMMAVSSYISDEGNDTFYDTAFIYKI</sequence>
<dbReference type="EMBL" id="CACVKT020004663">
    <property type="protein sequence ID" value="CAC5391104.1"/>
    <property type="molecule type" value="Genomic_DNA"/>
</dbReference>
<dbReference type="PANTHER" id="PTHR25462:SF296">
    <property type="entry name" value="MEIOTIC P26, ISOFORM F"/>
    <property type="match status" value="1"/>
</dbReference>
<gene>
    <name evidence="1" type="ORF">MCOR_26143</name>
</gene>
<dbReference type="InterPro" id="IPR047153">
    <property type="entry name" value="TRIM45/56/19-like"/>
</dbReference>
<proteinExistence type="predicted"/>
<accession>A0A6J8C7G6</accession>
<dbReference type="Proteomes" id="UP000507470">
    <property type="component" value="Unassembled WGS sequence"/>
</dbReference>
<protein>
    <recommendedName>
        <fullName evidence="3">B box-type domain-containing protein</fullName>
    </recommendedName>
</protein>
<dbReference type="SUPFAM" id="SSF101898">
    <property type="entry name" value="NHL repeat"/>
    <property type="match status" value="1"/>
</dbReference>
<dbReference type="CDD" id="cd19776">
    <property type="entry name" value="Bbox2_TRIM25_C-IV"/>
    <property type="match status" value="1"/>
</dbReference>
<evidence type="ECO:0000313" key="1">
    <source>
        <dbReference type="EMBL" id="CAC5391104.1"/>
    </source>
</evidence>